<feature type="non-terminal residue" evidence="1">
    <location>
        <position position="1"/>
    </location>
</feature>
<dbReference type="AlphaFoldDB" id="B7QJR7"/>
<dbReference type="EMBL" id="DS953774">
    <property type="protein sequence ID" value="EEC19089.1"/>
    <property type="molecule type" value="Genomic_DNA"/>
</dbReference>
<gene>
    <name evidence="1" type="ORF">IscW_ISCW023761</name>
</gene>
<dbReference type="EnsemblMetazoa" id="ISCW023761-RA">
    <property type="protein sequence ID" value="ISCW023761-PA"/>
    <property type="gene ID" value="ISCW023761"/>
</dbReference>
<feature type="non-terminal residue" evidence="1">
    <location>
        <position position="189"/>
    </location>
</feature>
<name>B7QJR7_IXOSC</name>
<dbReference type="VEuPathDB" id="VectorBase:ISCI023761"/>
<proteinExistence type="predicted"/>
<accession>B7QJR7</accession>
<organism>
    <name type="scientific">Ixodes scapularis</name>
    <name type="common">Black-legged tick</name>
    <name type="synonym">Deer tick</name>
    <dbReference type="NCBI Taxonomy" id="6945"/>
    <lineage>
        <taxon>Eukaryota</taxon>
        <taxon>Metazoa</taxon>
        <taxon>Ecdysozoa</taxon>
        <taxon>Arthropoda</taxon>
        <taxon>Chelicerata</taxon>
        <taxon>Arachnida</taxon>
        <taxon>Acari</taxon>
        <taxon>Parasitiformes</taxon>
        <taxon>Ixodida</taxon>
        <taxon>Ixodoidea</taxon>
        <taxon>Ixodidae</taxon>
        <taxon>Ixodinae</taxon>
        <taxon>Ixodes</taxon>
    </lineage>
</organism>
<reference evidence="2" key="2">
    <citation type="submission" date="2020-05" db="UniProtKB">
        <authorList>
            <consortium name="EnsemblMetazoa"/>
        </authorList>
    </citation>
    <scope>IDENTIFICATION</scope>
    <source>
        <strain evidence="2">wikel</strain>
    </source>
</reference>
<dbReference type="Proteomes" id="UP000001555">
    <property type="component" value="Unassembled WGS sequence"/>
</dbReference>
<evidence type="ECO:0000313" key="1">
    <source>
        <dbReference type="EMBL" id="EEC19089.1"/>
    </source>
</evidence>
<protein>
    <submittedName>
        <fullName evidence="1 2">Uncharacterized protein</fullName>
    </submittedName>
</protein>
<dbReference type="EMBL" id="ABJB010346514">
    <property type="status" value="NOT_ANNOTATED_CDS"/>
    <property type="molecule type" value="Genomic_DNA"/>
</dbReference>
<dbReference type="InParanoid" id="B7QJR7"/>
<dbReference type="HOGENOM" id="CLU_1437832_0_0_1"/>
<dbReference type="PaxDb" id="6945-B7QJR7"/>
<dbReference type="VEuPathDB" id="VectorBase:ISCW023761"/>
<sequence>IESSRGTTFILHPINRWGRSGLSNLLLRRAHRHHFLFYAAKFHWHRLFNVTFLCLLCQRLVLTSRASCLNRGLQTALRAVSIAMFRFFDLSHQRPYCSSCNFVQAPVFAKGACVHQLRVFNNGLELALEAFVHGLSFGNLKLLFCFITYHFRILVVLLGRRLPILPSLTHAGDFSHFCLNILPFCLVSI</sequence>
<evidence type="ECO:0000313" key="2">
    <source>
        <dbReference type="EnsemblMetazoa" id="ISCW023761-PA"/>
    </source>
</evidence>
<keyword evidence="3" id="KW-1185">Reference proteome</keyword>
<reference evidence="1 3" key="1">
    <citation type="submission" date="2008-03" db="EMBL/GenBank/DDBJ databases">
        <title>Annotation of Ixodes scapularis.</title>
        <authorList>
            <consortium name="Ixodes scapularis Genome Project Consortium"/>
            <person name="Caler E."/>
            <person name="Hannick L.I."/>
            <person name="Bidwell S."/>
            <person name="Joardar V."/>
            <person name="Thiagarajan M."/>
            <person name="Amedeo P."/>
            <person name="Galinsky K.J."/>
            <person name="Schobel S."/>
            <person name="Inman J."/>
            <person name="Hostetler J."/>
            <person name="Miller J."/>
            <person name="Hammond M."/>
            <person name="Megy K."/>
            <person name="Lawson D."/>
            <person name="Kodira C."/>
            <person name="Sutton G."/>
            <person name="Meyer J."/>
            <person name="Hill C.A."/>
            <person name="Birren B."/>
            <person name="Nene V."/>
            <person name="Collins F."/>
            <person name="Alarcon-Chaidez F."/>
            <person name="Wikel S."/>
            <person name="Strausberg R."/>
        </authorList>
    </citation>
    <scope>NUCLEOTIDE SEQUENCE [LARGE SCALE GENOMIC DNA]</scope>
    <source>
        <strain evidence="3">Wikel</strain>
        <strain evidence="1">Wikel colony</strain>
    </source>
</reference>
<evidence type="ECO:0000313" key="3">
    <source>
        <dbReference type="Proteomes" id="UP000001555"/>
    </source>
</evidence>